<protein>
    <submittedName>
        <fullName evidence="1">Uncharacterized protein</fullName>
    </submittedName>
</protein>
<gene>
    <name evidence="1" type="ORF">AOQ84DRAFT_353773</name>
</gene>
<keyword evidence="2" id="KW-1185">Reference proteome</keyword>
<organism evidence="1 2">
    <name type="scientific">Glonium stellatum</name>
    <dbReference type="NCBI Taxonomy" id="574774"/>
    <lineage>
        <taxon>Eukaryota</taxon>
        <taxon>Fungi</taxon>
        <taxon>Dikarya</taxon>
        <taxon>Ascomycota</taxon>
        <taxon>Pezizomycotina</taxon>
        <taxon>Dothideomycetes</taxon>
        <taxon>Pleosporomycetidae</taxon>
        <taxon>Gloniales</taxon>
        <taxon>Gloniaceae</taxon>
        <taxon>Glonium</taxon>
    </lineage>
</organism>
<dbReference type="Proteomes" id="UP000250140">
    <property type="component" value="Unassembled WGS sequence"/>
</dbReference>
<sequence length="52" mass="5863">MAEEVSSDNYVVLCSTVKPPYYDRVGLAECAVVSKCIDVSRCVFWRAVARLY</sequence>
<evidence type="ECO:0000313" key="1">
    <source>
        <dbReference type="EMBL" id="OCL09965.1"/>
    </source>
</evidence>
<name>A0A8E2JUB7_9PEZI</name>
<accession>A0A8E2JUB7</accession>
<reference evidence="1 2" key="1">
    <citation type="journal article" date="2016" name="Nat. Commun.">
        <title>Ectomycorrhizal ecology is imprinted in the genome of the dominant symbiotic fungus Cenococcum geophilum.</title>
        <authorList>
            <consortium name="DOE Joint Genome Institute"/>
            <person name="Peter M."/>
            <person name="Kohler A."/>
            <person name="Ohm R.A."/>
            <person name="Kuo A."/>
            <person name="Krutzmann J."/>
            <person name="Morin E."/>
            <person name="Arend M."/>
            <person name="Barry K.W."/>
            <person name="Binder M."/>
            <person name="Choi C."/>
            <person name="Clum A."/>
            <person name="Copeland A."/>
            <person name="Grisel N."/>
            <person name="Haridas S."/>
            <person name="Kipfer T."/>
            <person name="LaButti K."/>
            <person name="Lindquist E."/>
            <person name="Lipzen A."/>
            <person name="Maire R."/>
            <person name="Meier B."/>
            <person name="Mihaltcheva S."/>
            <person name="Molinier V."/>
            <person name="Murat C."/>
            <person name="Poggeler S."/>
            <person name="Quandt C.A."/>
            <person name="Sperisen C."/>
            <person name="Tritt A."/>
            <person name="Tisserant E."/>
            <person name="Crous P.W."/>
            <person name="Henrissat B."/>
            <person name="Nehls U."/>
            <person name="Egli S."/>
            <person name="Spatafora J.W."/>
            <person name="Grigoriev I.V."/>
            <person name="Martin F.M."/>
        </authorList>
    </citation>
    <scope>NUCLEOTIDE SEQUENCE [LARGE SCALE GENOMIC DNA]</scope>
    <source>
        <strain evidence="1 2">CBS 207.34</strain>
    </source>
</reference>
<proteinExistence type="predicted"/>
<dbReference type="EMBL" id="KV749326">
    <property type="protein sequence ID" value="OCL09965.1"/>
    <property type="molecule type" value="Genomic_DNA"/>
</dbReference>
<evidence type="ECO:0000313" key="2">
    <source>
        <dbReference type="Proteomes" id="UP000250140"/>
    </source>
</evidence>
<dbReference type="AlphaFoldDB" id="A0A8E2JUB7"/>